<evidence type="ECO:0000256" key="2">
    <source>
        <dbReference type="PROSITE-ProRule" id="PRU00335"/>
    </source>
</evidence>
<dbReference type="Gene3D" id="1.10.357.10">
    <property type="entry name" value="Tetracycline Repressor, domain 2"/>
    <property type="match status" value="1"/>
</dbReference>
<accession>A0A6M1R7F3</accession>
<dbReference type="InterPro" id="IPR036271">
    <property type="entry name" value="Tet_transcr_reg_TetR-rel_C_sf"/>
</dbReference>
<keyword evidence="5" id="KW-1185">Reference proteome</keyword>
<evidence type="ECO:0000259" key="3">
    <source>
        <dbReference type="PROSITE" id="PS50977"/>
    </source>
</evidence>
<dbReference type="InterPro" id="IPR009057">
    <property type="entry name" value="Homeodomain-like_sf"/>
</dbReference>
<organism evidence="4 5">
    <name type="scientific">Nocardioides turkmenicus</name>
    <dbReference type="NCBI Taxonomy" id="2711220"/>
    <lineage>
        <taxon>Bacteria</taxon>
        <taxon>Bacillati</taxon>
        <taxon>Actinomycetota</taxon>
        <taxon>Actinomycetes</taxon>
        <taxon>Propionibacteriales</taxon>
        <taxon>Nocardioidaceae</taxon>
        <taxon>Nocardioides</taxon>
    </lineage>
</organism>
<dbReference type="RefSeq" id="WP_165111295.1">
    <property type="nucleotide sequence ID" value="NZ_JAALAA010000009.1"/>
</dbReference>
<name>A0A6M1R7F3_9ACTN</name>
<dbReference type="AlphaFoldDB" id="A0A6M1R7F3"/>
<dbReference type="InterPro" id="IPR001647">
    <property type="entry name" value="HTH_TetR"/>
</dbReference>
<comment type="caution">
    <text evidence="4">The sequence shown here is derived from an EMBL/GenBank/DDBJ whole genome shotgun (WGS) entry which is preliminary data.</text>
</comment>
<evidence type="ECO:0000313" key="5">
    <source>
        <dbReference type="Proteomes" id="UP000483261"/>
    </source>
</evidence>
<dbReference type="Pfam" id="PF17920">
    <property type="entry name" value="TetR_C_16"/>
    <property type="match status" value="1"/>
</dbReference>
<dbReference type="SUPFAM" id="SSF46689">
    <property type="entry name" value="Homeodomain-like"/>
    <property type="match status" value="1"/>
</dbReference>
<proteinExistence type="predicted"/>
<dbReference type="Pfam" id="PF00440">
    <property type="entry name" value="TetR_N"/>
    <property type="match status" value="1"/>
</dbReference>
<dbReference type="PANTHER" id="PTHR30055">
    <property type="entry name" value="HTH-TYPE TRANSCRIPTIONAL REGULATOR RUTR"/>
    <property type="match status" value="1"/>
</dbReference>
<evidence type="ECO:0000313" key="4">
    <source>
        <dbReference type="EMBL" id="NGN93559.1"/>
    </source>
</evidence>
<dbReference type="PANTHER" id="PTHR30055:SF235">
    <property type="entry name" value="TRANSCRIPTIONAL REGULATORY PROTEIN"/>
    <property type="match status" value="1"/>
</dbReference>
<dbReference type="Gene3D" id="1.10.10.60">
    <property type="entry name" value="Homeodomain-like"/>
    <property type="match status" value="1"/>
</dbReference>
<gene>
    <name evidence="4" type="ORF">G5C66_12495</name>
</gene>
<dbReference type="EMBL" id="JAALAA010000009">
    <property type="protein sequence ID" value="NGN93559.1"/>
    <property type="molecule type" value="Genomic_DNA"/>
</dbReference>
<dbReference type="GO" id="GO:0003700">
    <property type="term" value="F:DNA-binding transcription factor activity"/>
    <property type="evidence" value="ECO:0007669"/>
    <property type="project" value="TreeGrafter"/>
</dbReference>
<sequence length="187" mass="20240">MTETRRSGAETRERILAVAREHFARQGYDRTTIRAIASEAQIDPSMVMRYFGSKEELFTAAASIDLALPDLTAVAAGEAGRVMAAHFVRTWDSEGTLMALLRRAASDPQAAEQMRSIFATQVAAAIAPLCPDPAQAGRRAALAATQLLGIALGRYVLHLPPIVEMDAEEIVEWVAPTITRYLTAESA</sequence>
<dbReference type="GO" id="GO:0000976">
    <property type="term" value="F:transcription cis-regulatory region binding"/>
    <property type="evidence" value="ECO:0007669"/>
    <property type="project" value="TreeGrafter"/>
</dbReference>
<dbReference type="Proteomes" id="UP000483261">
    <property type="component" value="Unassembled WGS sequence"/>
</dbReference>
<feature type="domain" description="HTH tetR-type" evidence="3">
    <location>
        <begin position="9"/>
        <end position="69"/>
    </location>
</feature>
<protein>
    <submittedName>
        <fullName evidence="4">TetR/AcrR family transcriptional regulator</fullName>
    </submittedName>
</protein>
<dbReference type="InterPro" id="IPR041678">
    <property type="entry name" value="TetR_C_16"/>
</dbReference>
<dbReference type="PROSITE" id="PS50977">
    <property type="entry name" value="HTH_TETR_2"/>
    <property type="match status" value="1"/>
</dbReference>
<dbReference type="PRINTS" id="PR00455">
    <property type="entry name" value="HTHTETR"/>
</dbReference>
<dbReference type="InterPro" id="IPR050109">
    <property type="entry name" value="HTH-type_TetR-like_transc_reg"/>
</dbReference>
<feature type="DNA-binding region" description="H-T-H motif" evidence="2">
    <location>
        <begin position="32"/>
        <end position="51"/>
    </location>
</feature>
<keyword evidence="1 2" id="KW-0238">DNA-binding</keyword>
<evidence type="ECO:0000256" key="1">
    <source>
        <dbReference type="ARBA" id="ARBA00023125"/>
    </source>
</evidence>
<reference evidence="4 5" key="1">
    <citation type="submission" date="2020-02" db="EMBL/GenBank/DDBJ databases">
        <title>Whole-genome analyses of novel actinobacteria.</title>
        <authorList>
            <person name="Sahin N."/>
        </authorList>
    </citation>
    <scope>NUCLEOTIDE SEQUENCE [LARGE SCALE GENOMIC DNA]</scope>
    <source>
        <strain evidence="4 5">KC13</strain>
    </source>
</reference>
<dbReference type="SUPFAM" id="SSF48498">
    <property type="entry name" value="Tetracyclin repressor-like, C-terminal domain"/>
    <property type="match status" value="1"/>
</dbReference>